<evidence type="ECO:0000259" key="5">
    <source>
        <dbReference type="Pfam" id="PF02826"/>
    </source>
</evidence>
<evidence type="ECO:0000313" key="7">
    <source>
        <dbReference type="Proteomes" id="UP001623592"/>
    </source>
</evidence>
<proteinExistence type="inferred from homology"/>
<comment type="caution">
    <text evidence="6">The sequence shown here is derived from an EMBL/GenBank/DDBJ whole genome shotgun (WGS) entry which is preliminary data.</text>
</comment>
<dbReference type="Pfam" id="PF02826">
    <property type="entry name" value="2-Hacid_dh_C"/>
    <property type="match status" value="1"/>
</dbReference>
<keyword evidence="4" id="KW-1133">Transmembrane helix</keyword>
<evidence type="ECO:0000256" key="1">
    <source>
        <dbReference type="ARBA" id="ARBA00005854"/>
    </source>
</evidence>
<gene>
    <name evidence="6" type="ORF">ACJDT4_21100</name>
</gene>
<evidence type="ECO:0000256" key="3">
    <source>
        <dbReference type="ARBA" id="ARBA00023027"/>
    </source>
</evidence>
<dbReference type="Proteomes" id="UP001623592">
    <property type="component" value="Unassembled WGS sequence"/>
</dbReference>
<dbReference type="InterPro" id="IPR050418">
    <property type="entry name" value="D-iso_2-hydroxyacid_DH_PdxB"/>
</dbReference>
<dbReference type="EMBL" id="JBJIAA010000022">
    <property type="protein sequence ID" value="MFL0252908.1"/>
    <property type="molecule type" value="Genomic_DNA"/>
</dbReference>
<dbReference type="InterPro" id="IPR006140">
    <property type="entry name" value="D-isomer_DH_NAD-bd"/>
</dbReference>
<feature type="transmembrane region" description="Helical" evidence="4">
    <location>
        <begin position="7"/>
        <end position="26"/>
    </location>
</feature>
<sequence length="331" mass="36746">MKIKFPIIIYSMKGGLAMKILIVGYFTEASKLNIIRHFPEEWDVVIIPPGKEMLNHIKDCQVIIPEHIKVDSSLLSIAKKLKLVQTGAGFDNVDIDACTQQGIWVANAAGVNAQAVAEHVMALILSYYKNIPFLDAFMKNRMDENQLDYTGSELKGKTIGIIGLGAVGKKVAEFCRVFDMNVLAYARNAAVQSDGFVKITDFDTLVSTSDIVSVHVSLNGQTKQLINKEVFKKMKSTALFINTARGGIVNERDLIDALKNKDILGACLDVFESEPLPIDSELRNFGNVILTPHTAGMPDGLKFHKKRYDFFVNNIKRVENGEEPKSKLNIL</sequence>
<dbReference type="PANTHER" id="PTHR43761">
    <property type="entry name" value="D-ISOMER SPECIFIC 2-HYDROXYACID DEHYDROGENASE FAMILY PROTEIN (AFU_ORTHOLOGUE AFUA_1G13630)"/>
    <property type="match status" value="1"/>
</dbReference>
<feature type="domain" description="D-isomer specific 2-hydroxyacid dehydrogenase NAD-binding" evidence="5">
    <location>
        <begin position="121"/>
        <end position="295"/>
    </location>
</feature>
<keyword evidence="4" id="KW-0472">Membrane</keyword>
<keyword evidence="4" id="KW-0812">Transmembrane</keyword>
<keyword evidence="2" id="KW-0560">Oxidoreductase</keyword>
<dbReference type="PANTHER" id="PTHR43761:SF1">
    <property type="entry name" value="D-ISOMER SPECIFIC 2-HYDROXYACID DEHYDROGENASE CATALYTIC DOMAIN-CONTAINING PROTEIN-RELATED"/>
    <property type="match status" value="1"/>
</dbReference>
<dbReference type="InterPro" id="IPR029753">
    <property type="entry name" value="D-isomer_DH_CS"/>
</dbReference>
<evidence type="ECO:0000313" key="6">
    <source>
        <dbReference type="EMBL" id="MFL0252908.1"/>
    </source>
</evidence>
<dbReference type="SUPFAM" id="SSF52283">
    <property type="entry name" value="Formate/glycerate dehydrogenase catalytic domain-like"/>
    <property type="match status" value="1"/>
</dbReference>
<name>A0ABW8TN13_9CLOT</name>
<dbReference type="SUPFAM" id="SSF51735">
    <property type="entry name" value="NAD(P)-binding Rossmann-fold domains"/>
    <property type="match status" value="1"/>
</dbReference>
<dbReference type="Gene3D" id="3.40.50.720">
    <property type="entry name" value="NAD(P)-binding Rossmann-like Domain"/>
    <property type="match status" value="2"/>
</dbReference>
<protein>
    <submittedName>
        <fullName evidence="6">NAD(P)-dependent oxidoreductase</fullName>
    </submittedName>
</protein>
<accession>A0ABW8TN13</accession>
<reference evidence="6 7" key="1">
    <citation type="submission" date="2024-11" db="EMBL/GenBank/DDBJ databases">
        <authorList>
            <person name="Heng Y.C."/>
            <person name="Lim A.C.H."/>
            <person name="Lee J.K.Y."/>
            <person name="Kittelmann S."/>
        </authorList>
    </citation>
    <scope>NUCLEOTIDE SEQUENCE [LARGE SCALE GENOMIC DNA]</scope>
    <source>
        <strain evidence="6 7">WILCCON 0114</strain>
    </source>
</reference>
<evidence type="ECO:0000256" key="2">
    <source>
        <dbReference type="ARBA" id="ARBA00023002"/>
    </source>
</evidence>
<dbReference type="InterPro" id="IPR036291">
    <property type="entry name" value="NAD(P)-bd_dom_sf"/>
</dbReference>
<keyword evidence="7" id="KW-1185">Reference proteome</keyword>
<organism evidence="6 7">
    <name type="scientific">Clostridium neuense</name>
    <dbReference type="NCBI Taxonomy" id="1728934"/>
    <lineage>
        <taxon>Bacteria</taxon>
        <taxon>Bacillati</taxon>
        <taxon>Bacillota</taxon>
        <taxon>Clostridia</taxon>
        <taxon>Eubacteriales</taxon>
        <taxon>Clostridiaceae</taxon>
        <taxon>Clostridium</taxon>
    </lineage>
</organism>
<keyword evidence="3" id="KW-0520">NAD</keyword>
<comment type="similarity">
    <text evidence="1">Belongs to the D-isomer specific 2-hydroxyacid dehydrogenase family.</text>
</comment>
<dbReference type="PROSITE" id="PS00671">
    <property type="entry name" value="D_2_HYDROXYACID_DH_3"/>
    <property type="match status" value="1"/>
</dbReference>
<evidence type="ECO:0000256" key="4">
    <source>
        <dbReference type="SAM" id="Phobius"/>
    </source>
</evidence>